<name>R0KAZ9_ANAPL</name>
<keyword evidence="2" id="KW-0677">Repeat</keyword>
<dbReference type="SMART" id="SM00032">
    <property type="entry name" value="CCP"/>
    <property type="match status" value="7"/>
</dbReference>
<evidence type="ECO:0000256" key="1">
    <source>
        <dbReference type="ARBA" id="ARBA00022659"/>
    </source>
</evidence>
<feature type="disulfide bond" evidence="6">
    <location>
        <begin position="172"/>
        <end position="199"/>
    </location>
</feature>
<dbReference type="InterPro" id="IPR051277">
    <property type="entry name" value="SEZ6_CSMD_C4BPB_Regulators"/>
</dbReference>
<feature type="domain" description="Sushi" evidence="7">
    <location>
        <begin position="202"/>
        <end position="260"/>
    </location>
</feature>
<comment type="caution">
    <text evidence="6">Lacks conserved residue(s) required for the propagation of feature annotation.</text>
</comment>
<dbReference type="Gene3D" id="2.10.70.10">
    <property type="entry name" value="Complement Module, domain 1"/>
    <property type="match status" value="7"/>
</dbReference>
<dbReference type="FunFam" id="2.10.70.10:FF:000055">
    <property type="entry name" value="Complement decay-accelerating factor, GPI-anchored"/>
    <property type="match status" value="2"/>
</dbReference>
<keyword evidence="8" id="KW-0675">Receptor</keyword>
<keyword evidence="5" id="KW-0325">Glycoprotein</keyword>
<keyword evidence="9" id="KW-1185">Reference proteome</keyword>
<keyword evidence="3" id="KW-0391">Immunity</keyword>
<accession>R0KAZ9</accession>
<dbReference type="CDD" id="cd00033">
    <property type="entry name" value="CCP"/>
    <property type="match status" value="7"/>
</dbReference>
<dbReference type="AlphaFoldDB" id="R0KAZ9"/>
<feature type="domain" description="Sushi" evidence="7">
    <location>
        <begin position="14"/>
        <end position="78"/>
    </location>
</feature>
<dbReference type="SUPFAM" id="SSF57535">
    <property type="entry name" value="Complement control module/SCR domain"/>
    <property type="match status" value="7"/>
</dbReference>
<evidence type="ECO:0000256" key="6">
    <source>
        <dbReference type="PROSITE-ProRule" id="PRU00302"/>
    </source>
</evidence>
<dbReference type="EMBL" id="KB742563">
    <property type="protein sequence ID" value="EOB07042.1"/>
    <property type="molecule type" value="Genomic_DNA"/>
</dbReference>
<dbReference type="InterPro" id="IPR035976">
    <property type="entry name" value="Sushi/SCR/CCP_sf"/>
</dbReference>
<evidence type="ECO:0000256" key="5">
    <source>
        <dbReference type="ARBA" id="ARBA00023180"/>
    </source>
</evidence>
<evidence type="ECO:0000256" key="4">
    <source>
        <dbReference type="ARBA" id="ARBA00023157"/>
    </source>
</evidence>
<feature type="non-terminal residue" evidence="8">
    <location>
        <position position="463"/>
    </location>
</feature>
<dbReference type="InterPro" id="IPR000436">
    <property type="entry name" value="Sushi_SCR_CCP_dom"/>
</dbReference>
<dbReference type="Pfam" id="PF00084">
    <property type="entry name" value="Sushi"/>
    <property type="match status" value="7"/>
</dbReference>
<organism evidence="8 9">
    <name type="scientific">Anas platyrhynchos</name>
    <name type="common">Mallard</name>
    <name type="synonym">Anas boschas</name>
    <dbReference type="NCBI Taxonomy" id="8839"/>
    <lineage>
        <taxon>Eukaryota</taxon>
        <taxon>Metazoa</taxon>
        <taxon>Chordata</taxon>
        <taxon>Craniata</taxon>
        <taxon>Vertebrata</taxon>
        <taxon>Euteleostomi</taxon>
        <taxon>Archelosauria</taxon>
        <taxon>Archosauria</taxon>
        <taxon>Dinosauria</taxon>
        <taxon>Saurischia</taxon>
        <taxon>Theropoda</taxon>
        <taxon>Coelurosauria</taxon>
        <taxon>Aves</taxon>
        <taxon>Neognathae</taxon>
        <taxon>Galloanserae</taxon>
        <taxon>Anseriformes</taxon>
        <taxon>Anatidae</taxon>
        <taxon>Anatinae</taxon>
        <taxon>Anas</taxon>
    </lineage>
</organism>
<feature type="disulfide bond" evidence="6">
    <location>
        <begin position="143"/>
        <end position="186"/>
    </location>
</feature>
<dbReference type="PANTHER" id="PTHR45656:SF15">
    <property type="entry name" value="SUSHI DOMAIN-CONTAINING PROTEIN"/>
    <property type="match status" value="1"/>
</dbReference>
<gene>
    <name evidence="8" type="ORF">Anapl_03002</name>
</gene>
<feature type="non-terminal residue" evidence="8">
    <location>
        <position position="1"/>
    </location>
</feature>
<reference evidence="9" key="1">
    <citation type="journal article" date="2013" name="Nat. Genet.">
        <title>The duck genome and transcriptome provide insight into an avian influenza virus reservoir species.</title>
        <authorList>
            <person name="Huang Y."/>
            <person name="Li Y."/>
            <person name="Burt D.W."/>
            <person name="Chen H."/>
            <person name="Zhang Y."/>
            <person name="Qian W."/>
            <person name="Kim H."/>
            <person name="Gan S."/>
            <person name="Zhao Y."/>
            <person name="Li J."/>
            <person name="Yi K."/>
            <person name="Feng H."/>
            <person name="Zhu P."/>
            <person name="Li B."/>
            <person name="Liu Q."/>
            <person name="Fairley S."/>
            <person name="Magor K.E."/>
            <person name="Du Z."/>
            <person name="Hu X."/>
            <person name="Goodman L."/>
            <person name="Tafer H."/>
            <person name="Vignal A."/>
            <person name="Lee T."/>
            <person name="Kim K.W."/>
            <person name="Sheng Z."/>
            <person name="An Y."/>
            <person name="Searle S."/>
            <person name="Herrero J."/>
            <person name="Groenen M.A."/>
            <person name="Crooijmans R.P."/>
            <person name="Faraut T."/>
            <person name="Cai Q."/>
            <person name="Webster R.G."/>
            <person name="Aldridge J.R."/>
            <person name="Warren W.C."/>
            <person name="Bartschat S."/>
            <person name="Kehr S."/>
            <person name="Marz M."/>
            <person name="Stadler P.F."/>
            <person name="Smith J."/>
            <person name="Kraus R.H."/>
            <person name="Zhao Y."/>
            <person name="Ren L."/>
            <person name="Fei J."/>
            <person name="Morisson M."/>
            <person name="Kaiser P."/>
            <person name="Griffin D.K."/>
            <person name="Rao M."/>
            <person name="Pitel F."/>
            <person name="Wang J."/>
            <person name="Li N."/>
        </authorList>
    </citation>
    <scope>NUCLEOTIDE SEQUENCE [LARGE SCALE GENOMIC DNA]</scope>
</reference>
<keyword evidence="3" id="KW-0399">Innate immunity</keyword>
<keyword evidence="1 6" id="KW-0768">Sushi</keyword>
<keyword evidence="4 6" id="KW-1015">Disulfide bond</keyword>
<dbReference type="PANTHER" id="PTHR45656">
    <property type="entry name" value="PROTEIN CBR-CLEC-78"/>
    <property type="match status" value="1"/>
</dbReference>
<feature type="domain" description="Sushi" evidence="7">
    <location>
        <begin position="141"/>
        <end position="201"/>
    </location>
</feature>
<evidence type="ECO:0000259" key="7">
    <source>
        <dbReference type="PROSITE" id="PS50923"/>
    </source>
</evidence>
<protein>
    <submittedName>
        <fullName evidence="8">Complement receptor type 1</fullName>
    </submittedName>
</protein>
<sequence length="463" mass="50988">WTCPSFPALSPPTGGCGAPPRLSFAELTEEHRNQTAFPVGKTVRYACRPGYSRHPTVPPALTCLSNHTWSEARAFCKRKQCRYPEAPKNGRVVVLTDLLFGSIVNYTCEEGHRLVGQSLRRCELFGADVAWSGDLPICQTVKCPLPPNITNGKLESNISDTFPYRASVSYSCNAGYSLAGNAFINCTALGTWSQPPPRCEEIRCVFPEVQGVKKATSGNTYRFGTNITLECDDGYMLEGISQIQCQEDFSWDPPVPACKLKVCSPPERLQYAELTESFSTMQSFPVGTTVTYVCRPGYMKIPGKSLDRTCGKDLRWSPTEEFCTARKCRHPGELENGIVHVTDLTFGSQANFSCHTGFRIHGSSEITCVVKNKAVDWDGVLPFCEPKMCDLFLGVPCEPPPSIANGYYTEVPEYVYQTTVTYRCNDAPRGEDPYSLVGTPSIFCTLDGDLNGVWSGPPPQCKG</sequence>
<proteinExistence type="predicted"/>
<evidence type="ECO:0000256" key="3">
    <source>
        <dbReference type="ARBA" id="ARBA00022875"/>
    </source>
</evidence>
<dbReference type="PROSITE" id="PS50923">
    <property type="entry name" value="SUSHI"/>
    <property type="match status" value="7"/>
</dbReference>
<feature type="domain" description="Sushi" evidence="7">
    <location>
        <begin position="395"/>
        <end position="463"/>
    </location>
</feature>
<feature type="domain" description="Sushi" evidence="7">
    <location>
        <begin position="261"/>
        <end position="325"/>
    </location>
</feature>
<feature type="disulfide bond" evidence="6">
    <location>
        <begin position="231"/>
        <end position="258"/>
    </location>
</feature>
<feature type="domain" description="Sushi" evidence="7">
    <location>
        <begin position="79"/>
        <end position="140"/>
    </location>
</feature>
<feature type="domain" description="Sushi" evidence="7">
    <location>
        <begin position="326"/>
        <end position="386"/>
    </location>
</feature>
<dbReference type="GO" id="GO:0006958">
    <property type="term" value="P:complement activation, classical pathway"/>
    <property type="evidence" value="ECO:0007669"/>
    <property type="project" value="UniProtKB-KW"/>
</dbReference>
<evidence type="ECO:0000313" key="9">
    <source>
        <dbReference type="Proteomes" id="UP000296049"/>
    </source>
</evidence>
<evidence type="ECO:0000256" key="2">
    <source>
        <dbReference type="ARBA" id="ARBA00022737"/>
    </source>
</evidence>
<keyword evidence="3" id="KW-0180">Complement pathway</keyword>
<evidence type="ECO:0000313" key="8">
    <source>
        <dbReference type="EMBL" id="EOB07042.1"/>
    </source>
</evidence>
<dbReference type="FunFam" id="2.10.70.10:FF:000070">
    <property type="entry name" value="Complement C3d receptor 2"/>
    <property type="match status" value="1"/>
</dbReference>
<dbReference type="Proteomes" id="UP000296049">
    <property type="component" value="Unassembled WGS sequence"/>
</dbReference>